<dbReference type="Gene3D" id="3.40.50.150">
    <property type="entry name" value="Vaccinia Virus protein VP39"/>
    <property type="match status" value="1"/>
</dbReference>
<dbReference type="GO" id="GO:0008757">
    <property type="term" value="F:S-adenosylmethionine-dependent methyltransferase activity"/>
    <property type="evidence" value="ECO:0007669"/>
    <property type="project" value="InterPro"/>
</dbReference>
<protein>
    <submittedName>
        <fullName evidence="4">Class I SAM-dependent methyltransferase</fullName>
    </submittedName>
</protein>
<keyword evidence="2 4" id="KW-0808">Transferase</keyword>
<evidence type="ECO:0000256" key="1">
    <source>
        <dbReference type="ARBA" id="ARBA00022603"/>
    </source>
</evidence>
<evidence type="ECO:0000259" key="3">
    <source>
        <dbReference type="Pfam" id="PF05175"/>
    </source>
</evidence>
<dbReference type="GO" id="GO:0032259">
    <property type="term" value="P:methylation"/>
    <property type="evidence" value="ECO:0007669"/>
    <property type="project" value="UniProtKB-KW"/>
</dbReference>
<gene>
    <name evidence="4" type="ORF">BU085_06650</name>
</gene>
<dbReference type="InterPro" id="IPR029063">
    <property type="entry name" value="SAM-dependent_MTases_sf"/>
</dbReference>
<dbReference type="CDD" id="cd02440">
    <property type="entry name" value="AdoMet_MTases"/>
    <property type="match status" value="1"/>
</dbReference>
<organism evidence="4 5">
    <name type="scientific">Staphylococcus warneri</name>
    <dbReference type="NCBI Taxonomy" id="1292"/>
    <lineage>
        <taxon>Bacteria</taxon>
        <taxon>Bacillati</taxon>
        <taxon>Bacillota</taxon>
        <taxon>Bacilli</taxon>
        <taxon>Bacillales</taxon>
        <taxon>Staphylococcaceae</taxon>
        <taxon>Staphylococcus</taxon>
    </lineage>
</organism>
<dbReference type="EMBL" id="PZEV01000018">
    <property type="protein sequence ID" value="PTI51027.1"/>
    <property type="molecule type" value="Genomic_DNA"/>
</dbReference>
<name>A0A2T4Q0J7_STAWA</name>
<feature type="domain" description="Methyltransferase small" evidence="3">
    <location>
        <begin position="27"/>
        <end position="198"/>
    </location>
</feature>
<dbReference type="PANTHER" id="PTHR47816:SF4">
    <property type="entry name" value="RIBOSOMAL RNA SMALL SUBUNIT METHYLTRANSFERASE C"/>
    <property type="match status" value="1"/>
</dbReference>
<dbReference type="InterPro" id="IPR046977">
    <property type="entry name" value="RsmC/RlmG"/>
</dbReference>
<dbReference type="Pfam" id="PF05175">
    <property type="entry name" value="MTS"/>
    <property type="match status" value="1"/>
</dbReference>
<comment type="caution">
    <text evidence="4">The sequence shown here is derived from an EMBL/GenBank/DDBJ whole genome shotgun (WGS) entry which is preliminary data.</text>
</comment>
<sequence>MSHYYDENPDVKSDEKHITYECYQHSINLITDNGVFSRDKVDFGSDLLIQSFLKANPPGPSKTIADVGCGYGPIGLMIAKVSPHHQITMLDVNRRALELAKKNKKKNHIENADIFESDGMTQVDDNQFDFVLTNPPIRAGKAVVHRIFEEAYQKLKSNGELYVVIQKKQGMPSAKKKMDELFNNVEVVNKSKGYYILQSVKA</sequence>
<evidence type="ECO:0000313" key="4">
    <source>
        <dbReference type="EMBL" id="PTI51027.1"/>
    </source>
</evidence>
<evidence type="ECO:0000256" key="2">
    <source>
        <dbReference type="ARBA" id="ARBA00022679"/>
    </source>
</evidence>
<dbReference type="STRING" id="1194526.A284_10640"/>
<dbReference type="SUPFAM" id="SSF53335">
    <property type="entry name" value="S-adenosyl-L-methionine-dependent methyltransferases"/>
    <property type="match status" value="1"/>
</dbReference>
<dbReference type="PANTHER" id="PTHR47816">
    <property type="entry name" value="RIBOSOMAL RNA SMALL SUBUNIT METHYLTRANSFERASE C"/>
    <property type="match status" value="1"/>
</dbReference>
<proteinExistence type="predicted"/>
<dbReference type="AlphaFoldDB" id="A0A2T4Q0J7"/>
<dbReference type="Proteomes" id="UP000240717">
    <property type="component" value="Unassembled WGS sequence"/>
</dbReference>
<keyword evidence="1 4" id="KW-0489">Methyltransferase</keyword>
<evidence type="ECO:0000313" key="5">
    <source>
        <dbReference type="Proteomes" id="UP000240717"/>
    </source>
</evidence>
<reference evidence="4 5" key="1">
    <citation type="journal article" date="2016" name="Front. Microbiol.">
        <title>Comprehensive Phylogenetic Analysis of Bovine Non-aureus Staphylococci Species Based on Whole-Genome Sequencing.</title>
        <authorList>
            <person name="Naushad S."/>
            <person name="Barkema H.W."/>
            <person name="Luby C."/>
            <person name="Condas L.A."/>
            <person name="Nobrega D.B."/>
            <person name="Carson D.A."/>
            <person name="De Buck J."/>
        </authorList>
    </citation>
    <scope>NUCLEOTIDE SEQUENCE [LARGE SCALE GENOMIC DNA]</scope>
    <source>
        <strain evidence="4 5">SNUC 2993</strain>
    </source>
</reference>
<dbReference type="InterPro" id="IPR007848">
    <property type="entry name" value="Small_mtfrase_dom"/>
</dbReference>
<accession>A0A2T4Q0J7</accession>
<dbReference type="RefSeq" id="WP_049423919.1">
    <property type="nucleotide sequence ID" value="NZ_JANKBV010000012.1"/>
</dbReference>